<evidence type="ECO:0000313" key="11">
    <source>
        <dbReference type="EMBL" id="QGN18351.1"/>
    </source>
</evidence>
<keyword evidence="7 9" id="KW-0496">Mitochondrion</keyword>
<evidence type="ECO:0000256" key="5">
    <source>
        <dbReference type="ARBA" id="ARBA00022691"/>
    </source>
</evidence>
<dbReference type="HAMAP" id="MF_03152">
    <property type="entry name" value="TRM5"/>
    <property type="match status" value="1"/>
</dbReference>
<dbReference type="Gene3D" id="3.30.300.110">
    <property type="entry name" value="Met-10+ protein-like domains"/>
    <property type="match status" value="1"/>
</dbReference>
<keyword evidence="4 9" id="KW-0808">Transferase</keyword>
<keyword evidence="12" id="KW-1185">Reference proteome</keyword>
<evidence type="ECO:0000256" key="3">
    <source>
        <dbReference type="ARBA" id="ARBA00022603"/>
    </source>
</evidence>
<proteinExistence type="inferred from homology"/>
<comment type="subunit">
    <text evidence="9">Monomer.</text>
</comment>
<dbReference type="PANTHER" id="PTHR23245:SF36">
    <property type="entry name" value="TRNA (GUANINE(37)-N1)-METHYLTRANSFERASE"/>
    <property type="match status" value="1"/>
</dbReference>
<gene>
    <name evidence="9 11" type="primary">TRM5</name>
    <name evidence="11" type="ORF">FIM1_4678</name>
</gene>
<dbReference type="EC" id="2.1.1.228" evidence="9"/>
<evidence type="ECO:0000259" key="10">
    <source>
        <dbReference type="PROSITE" id="PS51684"/>
    </source>
</evidence>
<dbReference type="InterPro" id="IPR029063">
    <property type="entry name" value="SAM-dependent_MTases_sf"/>
</dbReference>
<keyword evidence="5 9" id="KW-0949">S-adenosyl-L-methionine</keyword>
<feature type="binding site" evidence="9">
    <location>
        <begin position="330"/>
        <end position="331"/>
    </location>
    <ligand>
        <name>S-adenosyl-L-methionine</name>
        <dbReference type="ChEBI" id="CHEBI:59789"/>
    </ligand>
</feature>
<dbReference type="Proteomes" id="UP000422736">
    <property type="component" value="Chromosome 7"/>
</dbReference>
<comment type="subcellular location">
    <subcellularLocation>
        <location evidence="9">Mitochondrion matrix</location>
    </subcellularLocation>
    <subcellularLocation>
        <location evidence="9">Nucleus</location>
    </subcellularLocation>
    <subcellularLocation>
        <location evidence="9">Cytoplasm</location>
    </subcellularLocation>
    <text evidence="9">Predominantly in the mitochondria and in the nucleus.</text>
</comment>
<comment type="catalytic activity">
    <reaction evidence="9">
        <text>guanosine(37) in tRNA + S-adenosyl-L-methionine = N(1)-methylguanosine(37) in tRNA + S-adenosyl-L-homocysteine + H(+)</text>
        <dbReference type="Rhea" id="RHEA:36899"/>
        <dbReference type="Rhea" id="RHEA-COMP:10145"/>
        <dbReference type="Rhea" id="RHEA-COMP:10147"/>
        <dbReference type="ChEBI" id="CHEBI:15378"/>
        <dbReference type="ChEBI" id="CHEBI:57856"/>
        <dbReference type="ChEBI" id="CHEBI:59789"/>
        <dbReference type="ChEBI" id="CHEBI:73542"/>
        <dbReference type="ChEBI" id="CHEBI:74269"/>
        <dbReference type="EC" id="2.1.1.228"/>
    </reaction>
</comment>
<evidence type="ECO:0000256" key="8">
    <source>
        <dbReference type="ARBA" id="ARBA00023242"/>
    </source>
</evidence>
<comment type="similarity">
    <text evidence="9">Belongs to the TRM5 / TYW2 family.</text>
</comment>
<evidence type="ECO:0000256" key="4">
    <source>
        <dbReference type="ARBA" id="ARBA00022679"/>
    </source>
</evidence>
<keyword evidence="6 9" id="KW-0819">tRNA processing</keyword>
<evidence type="ECO:0000313" key="12">
    <source>
        <dbReference type="Proteomes" id="UP000422736"/>
    </source>
</evidence>
<comment type="function">
    <text evidence="9">Specifically methylates the N1 position of guanosine-37 in various cytoplasmic and mitochondrial tRNAs. Methylation is not dependent on the nature of the nucleoside 5' of the target nucleoside. This is the first step in the biosynthesis of wybutosine (yW), a modified base adjacent to the anticodon of tRNAs and required for accurate decoding.</text>
</comment>
<dbReference type="Pfam" id="PF25133">
    <property type="entry name" value="TYW2_N_2"/>
    <property type="match status" value="1"/>
</dbReference>
<protein>
    <recommendedName>
        <fullName evidence="9">tRNA (guanine(37)-N1)-methyltransferase</fullName>
        <ecNumber evidence="9">2.1.1.228</ecNumber>
    </recommendedName>
    <alternativeName>
        <fullName evidence="9">M1G-methyltransferase</fullName>
    </alternativeName>
    <alternativeName>
        <fullName evidence="9">tRNA [GM37] methyltransferase</fullName>
    </alternativeName>
    <alternativeName>
        <fullName evidence="9">tRNA methyltransferase 5</fullName>
    </alternativeName>
</protein>
<keyword evidence="3 9" id="KW-0489">Methyltransferase</keyword>
<keyword evidence="2 9" id="KW-0963">Cytoplasm</keyword>
<feature type="binding site" evidence="9">
    <location>
        <begin position="302"/>
        <end position="303"/>
    </location>
    <ligand>
        <name>S-adenosyl-L-methionine</name>
        <dbReference type="ChEBI" id="CHEBI:59789"/>
    </ligand>
</feature>
<reference evidence="11 12" key="1">
    <citation type="submission" date="2016-03" db="EMBL/GenBank/DDBJ databases">
        <title>How can Kluyveromyces marxianus grow so fast - potential evolutionary course in Saccharomyces Complex revealed by comparative genomics.</title>
        <authorList>
            <person name="Mo W."/>
            <person name="Lu W."/>
            <person name="Yang X."/>
            <person name="Qi J."/>
            <person name="Lv H."/>
        </authorList>
    </citation>
    <scope>NUCLEOTIDE SEQUENCE [LARGE SCALE GENOMIC DNA]</scope>
    <source>
        <strain evidence="11 12">FIM1</strain>
    </source>
</reference>
<dbReference type="InterPro" id="IPR056744">
    <property type="entry name" value="TRM5/TYW2-like_N"/>
</dbReference>
<organism evidence="11 12">
    <name type="scientific">Kluyveromyces marxianus</name>
    <name type="common">Yeast</name>
    <name type="synonym">Candida kefyr</name>
    <dbReference type="NCBI Taxonomy" id="4911"/>
    <lineage>
        <taxon>Eukaryota</taxon>
        <taxon>Fungi</taxon>
        <taxon>Dikarya</taxon>
        <taxon>Ascomycota</taxon>
        <taxon>Saccharomycotina</taxon>
        <taxon>Saccharomycetes</taxon>
        <taxon>Saccharomycetales</taxon>
        <taxon>Saccharomycetaceae</taxon>
        <taxon>Kluyveromyces</taxon>
    </lineage>
</organism>
<feature type="binding site" evidence="9">
    <location>
        <position position="264"/>
    </location>
    <ligand>
        <name>S-adenosyl-L-methionine</name>
        <dbReference type="ChEBI" id="CHEBI:59789"/>
    </ligand>
</feature>
<dbReference type="InterPro" id="IPR056743">
    <property type="entry name" value="TRM5-TYW2-like_MTfase"/>
</dbReference>
<dbReference type="SUPFAM" id="SSF53335">
    <property type="entry name" value="S-adenosyl-L-methionine-dependent methyltransferases"/>
    <property type="match status" value="1"/>
</dbReference>
<evidence type="ECO:0000256" key="2">
    <source>
        <dbReference type="ARBA" id="ARBA00022490"/>
    </source>
</evidence>
<reference evidence="11 12" key="2">
    <citation type="submission" date="2019-11" db="EMBL/GenBank/DDBJ databases">
        <authorList>
            <person name="Lu H."/>
        </authorList>
    </citation>
    <scope>NUCLEOTIDE SEQUENCE [LARGE SCALE GENOMIC DNA]</scope>
    <source>
        <strain evidence="11 12">FIM1</strain>
    </source>
</reference>
<evidence type="ECO:0000256" key="6">
    <source>
        <dbReference type="ARBA" id="ARBA00022694"/>
    </source>
</evidence>
<comment type="similarity">
    <text evidence="1">Belongs to the class I-like SAM-binding methyltransferase superfamily. TRM5/TYW2 family.</text>
</comment>
<dbReference type="Gene3D" id="3.40.50.150">
    <property type="entry name" value="Vaccinia Virus protein VP39"/>
    <property type="match status" value="1"/>
</dbReference>
<feature type="binding site" evidence="9">
    <location>
        <position position="390"/>
    </location>
    <ligand>
        <name>S-adenosyl-L-methionine</name>
        <dbReference type="ChEBI" id="CHEBI:59789"/>
    </ligand>
</feature>
<dbReference type="InterPro" id="IPR030382">
    <property type="entry name" value="MeTrfase_TRM5/TYW2"/>
</dbReference>
<keyword evidence="8 9" id="KW-0539">Nucleus</keyword>
<sequence>MIIRRFISKMSERLARYEPPVHRGMKELDRNAFRKTLPLVVLLLKDPKNISKFTNGFKDDVLRMPRIPFVIRINEAQEKGKQLERAEPGPVQKKSKSLANDNHITKGILLKDTINDVSEVREKLSKEALEFLDKPENEYELRNHEYVLDYDFWKVEEILESILPEEYLDEIPTGFTIVGHVAHLNLRKEFKPFGSLIGQVILDKNTTIRTVVDKVDTIATKFRTFQMNVLAGEPDLLVTQRESDCTFTFDFSKVYWNSRLHTEHARLVSLFKPGQIVGDVFAGVGPFSVPAGKKKVIVLSNDLNPESYKYMQLNIKNNKVGNFVEPLNLDGREFIRDSPKLLQQFVAKNQGVIIVPGGKKYKDKTTGETKRTPETRIPIENQFFDHYVMNLPDSALEFLDEFVGLYSRHNLTYESMVQTHGPEFQTPWIHCHCFHKYDPEEQPEPSMEQLHERVHKRILSIMHTDEQVLPFEHFQFHLVRKVAPTKPMFCVSFQLPKSLAFA</sequence>
<feature type="domain" description="SAM-dependent methyltransferase TRM5/TYW2-type" evidence="10">
    <location>
        <begin position="175"/>
        <end position="497"/>
    </location>
</feature>
<dbReference type="PROSITE" id="PS51684">
    <property type="entry name" value="SAM_MT_TRM5_TYW2"/>
    <property type="match status" value="1"/>
</dbReference>
<name>A0ABX6F2S4_KLUMA</name>
<dbReference type="EMBL" id="CP015061">
    <property type="protein sequence ID" value="QGN18351.1"/>
    <property type="molecule type" value="Genomic_DNA"/>
</dbReference>
<evidence type="ECO:0000256" key="1">
    <source>
        <dbReference type="ARBA" id="ARBA00009775"/>
    </source>
</evidence>
<dbReference type="InterPro" id="IPR025792">
    <property type="entry name" value="tRNA_Gua_MeTrfase_euk"/>
</dbReference>
<accession>A0ABX6F2S4</accession>
<evidence type="ECO:0000256" key="9">
    <source>
        <dbReference type="HAMAP-Rule" id="MF_03152"/>
    </source>
</evidence>
<evidence type="ECO:0000256" key="7">
    <source>
        <dbReference type="ARBA" id="ARBA00023128"/>
    </source>
</evidence>
<dbReference type="PANTHER" id="PTHR23245">
    <property type="entry name" value="TRNA METHYLTRANSFERASE"/>
    <property type="match status" value="1"/>
</dbReference>
<dbReference type="Pfam" id="PF02475">
    <property type="entry name" value="TRM5-TYW2_MTfase"/>
    <property type="match status" value="1"/>
</dbReference>